<dbReference type="CDD" id="cd14014">
    <property type="entry name" value="STKc_PknB_like"/>
    <property type="match status" value="1"/>
</dbReference>
<feature type="region of interest" description="Disordered" evidence="6">
    <location>
        <begin position="730"/>
        <end position="756"/>
    </location>
</feature>
<accession>A0ABV7SAD2</accession>
<feature type="compositionally biased region" description="Gly residues" evidence="6">
    <location>
        <begin position="433"/>
        <end position="442"/>
    </location>
</feature>
<evidence type="ECO:0000256" key="7">
    <source>
        <dbReference type="SAM" id="Phobius"/>
    </source>
</evidence>
<keyword evidence="2 5" id="KW-0547">Nucleotide-binding</keyword>
<dbReference type="PROSITE" id="PS00108">
    <property type="entry name" value="PROTEIN_KINASE_ST"/>
    <property type="match status" value="1"/>
</dbReference>
<keyword evidence="10" id="KW-1185">Reference proteome</keyword>
<dbReference type="PANTHER" id="PTHR43289:SF34">
    <property type="entry name" value="SERINE_THREONINE-PROTEIN KINASE YBDM-RELATED"/>
    <property type="match status" value="1"/>
</dbReference>
<feature type="region of interest" description="Disordered" evidence="6">
    <location>
        <begin position="475"/>
        <end position="595"/>
    </location>
</feature>
<evidence type="ECO:0000256" key="3">
    <source>
        <dbReference type="ARBA" id="ARBA00022777"/>
    </source>
</evidence>
<evidence type="ECO:0000256" key="2">
    <source>
        <dbReference type="ARBA" id="ARBA00022741"/>
    </source>
</evidence>
<feature type="transmembrane region" description="Helical" evidence="7">
    <location>
        <begin position="599"/>
        <end position="620"/>
    </location>
</feature>
<keyword evidence="3 9" id="KW-0418">Kinase</keyword>
<evidence type="ECO:0000256" key="1">
    <source>
        <dbReference type="ARBA" id="ARBA00022679"/>
    </source>
</evidence>
<proteinExistence type="predicted"/>
<dbReference type="InterPro" id="IPR000719">
    <property type="entry name" value="Prot_kinase_dom"/>
</dbReference>
<dbReference type="EMBL" id="JBHRWR010000008">
    <property type="protein sequence ID" value="MFC3573733.1"/>
    <property type="molecule type" value="Genomic_DNA"/>
</dbReference>
<dbReference type="PROSITE" id="PS50011">
    <property type="entry name" value="PROTEIN_KINASE_DOM"/>
    <property type="match status" value="1"/>
</dbReference>
<feature type="region of interest" description="Disordered" evidence="6">
    <location>
        <begin position="312"/>
        <end position="335"/>
    </location>
</feature>
<reference evidence="10" key="1">
    <citation type="journal article" date="2019" name="Int. J. Syst. Evol. Microbiol.">
        <title>The Global Catalogue of Microorganisms (GCM) 10K type strain sequencing project: providing services to taxonomists for standard genome sequencing and annotation.</title>
        <authorList>
            <consortium name="The Broad Institute Genomics Platform"/>
            <consortium name="The Broad Institute Genome Sequencing Center for Infectious Disease"/>
            <person name="Wu L."/>
            <person name="Ma J."/>
        </authorList>
    </citation>
    <scope>NUCLEOTIDE SEQUENCE [LARGE SCALE GENOMIC DNA]</scope>
    <source>
        <strain evidence="10">CGMCC 4.7035</strain>
    </source>
</reference>
<keyword evidence="7" id="KW-0472">Membrane</keyword>
<dbReference type="GO" id="GO:0016301">
    <property type="term" value="F:kinase activity"/>
    <property type="evidence" value="ECO:0007669"/>
    <property type="project" value="UniProtKB-KW"/>
</dbReference>
<keyword evidence="7" id="KW-1133">Transmembrane helix</keyword>
<evidence type="ECO:0000256" key="4">
    <source>
        <dbReference type="ARBA" id="ARBA00022840"/>
    </source>
</evidence>
<organism evidence="9 10">
    <name type="scientific">Streptomyces yaanensis</name>
    <dbReference type="NCBI Taxonomy" id="1142239"/>
    <lineage>
        <taxon>Bacteria</taxon>
        <taxon>Bacillati</taxon>
        <taxon>Actinomycetota</taxon>
        <taxon>Actinomycetes</taxon>
        <taxon>Kitasatosporales</taxon>
        <taxon>Streptomycetaceae</taxon>
        <taxon>Streptomyces</taxon>
    </lineage>
</organism>
<evidence type="ECO:0000256" key="6">
    <source>
        <dbReference type="SAM" id="MobiDB-lite"/>
    </source>
</evidence>
<keyword evidence="7" id="KW-0812">Transmembrane</keyword>
<dbReference type="PROSITE" id="PS00107">
    <property type="entry name" value="PROTEIN_KINASE_ATP"/>
    <property type="match status" value="1"/>
</dbReference>
<comment type="caution">
    <text evidence="9">The sequence shown here is derived from an EMBL/GenBank/DDBJ whole genome shotgun (WGS) entry which is preliminary data.</text>
</comment>
<dbReference type="InterPro" id="IPR011009">
    <property type="entry name" value="Kinase-like_dom_sf"/>
</dbReference>
<keyword evidence="4 5" id="KW-0067">ATP-binding</keyword>
<feature type="compositionally biased region" description="Low complexity" evidence="6">
    <location>
        <begin position="630"/>
        <end position="666"/>
    </location>
</feature>
<evidence type="ECO:0000313" key="10">
    <source>
        <dbReference type="Proteomes" id="UP001595701"/>
    </source>
</evidence>
<evidence type="ECO:0000259" key="8">
    <source>
        <dbReference type="PROSITE" id="PS50011"/>
    </source>
</evidence>
<dbReference type="PANTHER" id="PTHR43289">
    <property type="entry name" value="MITOGEN-ACTIVATED PROTEIN KINASE KINASE KINASE 20-RELATED"/>
    <property type="match status" value="1"/>
</dbReference>
<dbReference type="Pfam" id="PF00069">
    <property type="entry name" value="Pkinase"/>
    <property type="match status" value="1"/>
</dbReference>
<dbReference type="Gene3D" id="3.30.200.20">
    <property type="entry name" value="Phosphorylase Kinase, domain 1"/>
    <property type="match status" value="1"/>
</dbReference>
<dbReference type="SMART" id="SM00220">
    <property type="entry name" value="S_TKc"/>
    <property type="match status" value="1"/>
</dbReference>
<feature type="compositionally biased region" description="Pro residues" evidence="6">
    <location>
        <begin position="513"/>
        <end position="523"/>
    </location>
</feature>
<dbReference type="Proteomes" id="UP001595701">
    <property type="component" value="Unassembled WGS sequence"/>
</dbReference>
<dbReference type="InterPro" id="IPR008271">
    <property type="entry name" value="Ser/Thr_kinase_AS"/>
</dbReference>
<feature type="region of interest" description="Disordered" evidence="6">
    <location>
        <begin position="433"/>
        <end position="457"/>
    </location>
</feature>
<feature type="region of interest" description="Disordered" evidence="6">
    <location>
        <begin position="626"/>
        <end position="666"/>
    </location>
</feature>
<gene>
    <name evidence="9" type="ORF">ACFOZ0_10705</name>
</gene>
<dbReference type="RefSeq" id="WP_310763195.1">
    <property type="nucleotide sequence ID" value="NZ_JBHRWR010000008.1"/>
</dbReference>
<protein>
    <submittedName>
        <fullName evidence="9">Protein kinase</fullName>
    </submittedName>
</protein>
<feature type="domain" description="Protein kinase" evidence="8">
    <location>
        <begin position="25"/>
        <end position="295"/>
    </location>
</feature>
<feature type="compositionally biased region" description="Pro residues" evidence="6">
    <location>
        <begin position="561"/>
        <end position="571"/>
    </location>
</feature>
<dbReference type="InterPro" id="IPR017441">
    <property type="entry name" value="Protein_kinase_ATP_BS"/>
</dbReference>
<keyword evidence="1" id="KW-0808">Transferase</keyword>
<dbReference type="SUPFAM" id="SSF56112">
    <property type="entry name" value="Protein kinase-like (PK-like)"/>
    <property type="match status" value="1"/>
</dbReference>
<feature type="compositionally biased region" description="Low complexity" evidence="6">
    <location>
        <begin position="448"/>
        <end position="457"/>
    </location>
</feature>
<feature type="binding site" evidence="5">
    <location>
        <position position="53"/>
    </location>
    <ligand>
        <name>ATP</name>
        <dbReference type="ChEBI" id="CHEBI:30616"/>
    </ligand>
</feature>
<evidence type="ECO:0000256" key="5">
    <source>
        <dbReference type="PROSITE-ProRule" id="PRU10141"/>
    </source>
</evidence>
<dbReference type="Gene3D" id="1.10.510.10">
    <property type="entry name" value="Transferase(Phosphotransferase) domain 1"/>
    <property type="match status" value="1"/>
</dbReference>
<evidence type="ECO:0000313" key="9">
    <source>
        <dbReference type="EMBL" id="MFC3573733.1"/>
    </source>
</evidence>
<name>A0ABV7SAD2_9ACTN</name>
<sequence>MEKLGDGDPLGGSRGSVLRGSAGAYRLLARLGAGGMGNVYLARSDRGRTVAVKLVRRELAEQEEFRARFRQEVQAAQRVGGYWTTPVLDADTEADVPWVATGYVAGPTLQTVVSHDHGPLPERSVRVLAAGLAHALLDIHAAGLIHRDLKPSNVLVTIDGPRVIDFGIARALETVTGAGLTRAGALVGSPGFMAPEQVRGDRVTPACDVFCLGSVLAYAATGALPFGTAGSGVHALMFRIAQEEPDLVGVPESLADLVRECLRKDPAARPTPAQILERTGAEDTVLGGRTRDPWLPSALVAQLGRHAVRLLDAEDPEEAAQAADSGRLRGEDGSSGVTAAGGAAAGGAGAAGAANSGGAANAAGVANSGGVAASSGGVANAAGVANSGGVAANSGGVANAAGVANSAGVAANSGGVANAAGAASQAVPVGGGGAGAGAGGDVSGTRRASVPGAPGVAGVPGTQVPGVAGVPAAAASGVPEVSPEHAPAPDARDGTALPPAGQPTVFGRLPTQVVPPGPTPPHAHPAYGYPQQHPQQPAYGHPQNAGGWGDAPTPGHGPAVGPTPPYGPPPYGSSASYGPPPYGDPGRPEPQRRSGRSTAALIVVALVVALGAGGSVYALMRGDGTGTGDDGAPSHTSAAPTTPGPSTSAPSTSASASPTSQSPAAGAVPADYLGTWTAVIDNSSGHNTRRLVIQQGEVGDAVLSLTADGPAGSGTYHCVFQAKLKERPTSGGPLEVGSSKVTVGEPASSCSPGAATELTILPDGRLKRVSTDSGESLTYEKEG</sequence>